<dbReference type="InterPro" id="IPR050481">
    <property type="entry name" value="UDP-glycosyltransf_plant"/>
</dbReference>
<evidence type="ECO:0000313" key="6">
    <source>
        <dbReference type="Proteomes" id="UP001632038"/>
    </source>
</evidence>
<keyword evidence="6" id="KW-1185">Reference proteome</keyword>
<organism evidence="5 6">
    <name type="scientific">Castilleja foliolosa</name>
    <dbReference type="NCBI Taxonomy" id="1961234"/>
    <lineage>
        <taxon>Eukaryota</taxon>
        <taxon>Viridiplantae</taxon>
        <taxon>Streptophyta</taxon>
        <taxon>Embryophyta</taxon>
        <taxon>Tracheophyta</taxon>
        <taxon>Spermatophyta</taxon>
        <taxon>Magnoliopsida</taxon>
        <taxon>eudicotyledons</taxon>
        <taxon>Gunneridae</taxon>
        <taxon>Pentapetalae</taxon>
        <taxon>asterids</taxon>
        <taxon>lamiids</taxon>
        <taxon>Lamiales</taxon>
        <taxon>Orobanchaceae</taxon>
        <taxon>Pedicularideae</taxon>
        <taxon>Castillejinae</taxon>
        <taxon>Castilleja</taxon>
    </lineage>
</organism>
<reference evidence="6" key="1">
    <citation type="journal article" date="2024" name="IScience">
        <title>Strigolactones Initiate the Formation of Haustorium-like Structures in Castilleja.</title>
        <authorList>
            <person name="Buerger M."/>
            <person name="Peterson D."/>
            <person name="Chory J."/>
        </authorList>
    </citation>
    <scope>NUCLEOTIDE SEQUENCE [LARGE SCALE GENOMIC DNA]</scope>
</reference>
<dbReference type="PANTHER" id="PTHR48048:SF72">
    <property type="entry name" value="GLYCOSYLTRANSFERASE"/>
    <property type="match status" value="1"/>
</dbReference>
<comment type="similarity">
    <text evidence="1 3">Belongs to the UDP-glycosyltransferase family.</text>
</comment>
<evidence type="ECO:0000256" key="3">
    <source>
        <dbReference type="RuleBase" id="RU003718"/>
    </source>
</evidence>
<dbReference type="Pfam" id="PF00201">
    <property type="entry name" value="UDPGT"/>
    <property type="match status" value="1"/>
</dbReference>
<dbReference type="FunFam" id="3.40.50.2000:FF:000056">
    <property type="entry name" value="Glycosyltransferase"/>
    <property type="match status" value="1"/>
</dbReference>
<evidence type="ECO:0000256" key="1">
    <source>
        <dbReference type="ARBA" id="ARBA00009995"/>
    </source>
</evidence>
<dbReference type="EC" id="2.4.1.-" evidence="4"/>
<evidence type="ECO:0000256" key="4">
    <source>
        <dbReference type="RuleBase" id="RU362057"/>
    </source>
</evidence>
<accession>A0ABD3DZB7</accession>
<dbReference type="PROSITE" id="PS00375">
    <property type="entry name" value="UDPGT"/>
    <property type="match status" value="1"/>
</dbReference>
<proteinExistence type="inferred from homology"/>
<comment type="caution">
    <text evidence="5">The sequence shown here is derived from an EMBL/GenBank/DDBJ whole genome shotgun (WGS) entry which is preliminary data.</text>
</comment>
<gene>
    <name evidence="5" type="ORF">CASFOL_011390</name>
</gene>
<dbReference type="CDD" id="cd03784">
    <property type="entry name" value="GT1_Gtf-like"/>
    <property type="match status" value="1"/>
</dbReference>
<protein>
    <recommendedName>
        <fullName evidence="4">Glycosyltransferase</fullName>
        <ecNumber evidence="4">2.4.1.-</ecNumber>
    </recommendedName>
</protein>
<keyword evidence="3" id="KW-0328">Glycosyltransferase</keyword>
<dbReference type="PANTHER" id="PTHR48048">
    <property type="entry name" value="GLYCOSYLTRANSFERASE"/>
    <property type="match status" value="1"/>
</dbReference>
<dbReference type="Gene3D" id="3.40.50.2000">
    <property type="entry name" value="Glycogen Phosphorylase B"/>
    <property type="match status" value="2"/>
</dbReference>
<evidence type="ECO:0000256" key="2">
    <source>
        <dbReference type="ARBA" id="ARBA00022679"/>
    </source>
</evidence>
<keyword evidence="2 3" id="KW-0808">Transferase</keyword>
<dbReference type="SUPFAM" id="SSF53756">
    <property type="entry name" value="UDP-Glycosyltransferase/glycogen phosphorylase"/>
    <property type="match status" value="1"/>
</dbReference>
<evidence type="ECO:0000313" key="5">
    <source>
        <dbReference type="EMBL" id="KAL3646210.1"/>
    </source>
</evidence>
<dbReference type="Proteomes" id="UP001632038">
    <property type="component" value="Unassembled WGS sequence"/>
</dbReference>
<dbReference type="GO" id="GO:0016757">
    <property type="term" value="F:glycosyltransferase activity"/>
    <property type="evidence" value="ECO:0007669"/>
    <property type="project" value="UniProtKB-KW"/>
</dbReference>
<sequence>MSLQKNSTLIFIPFPIVSHQATTVELAKLLVDRDERLSITIIVMTLPSNTKTGSHSNNHNSPNNDSRITFVELPKTDSGYAGWTKSPRSFIPHFIETQKSPVREAVLKITAGPARLAGFVLDMFCATMIDVANELDVPSYIFSTYSAATLGLISRLHDLRDEQNRDLCEYENSDFAISVPTYVNPVPAKVWPSMVFEKQCSFFGKFREAKGIIINTFLEFEPHAVKALSDNEKFPDVYPVGPIIQIDDDEKREHEEIMTWLDKQPDSSVVYLCFGSREGFEEDQVNEIAKALENSGQRFLWSLRKPPPKGKMDFPGEYENHGDVLKGGFLERTVGVGKVIGWAPQMAVLSHPAVGGHVSHCGWNSTLESVWCGVPIATWPISAEQQANAFQLVEGFGMGVEIQMDYRKGSNVIVPAKKIEKAIRELMGSENECRAKVKVLSEKSPTVMKNGGSSYDFLGRFVDDVFSN</sequence>
<name>A0ABD3DZB7_9LAMI</name>
<dbReference type="InterPro" id="IPR035595">
    <property type="entry name" value="UDP_glycos_trans_CS"/>
</dbReference>
<dbReference type="AlphaFoldDB" id="A0ABD3DZB7"/>
<dbReference type="InterPro" id="IPR002213">
    <property type="entry name" value="UDP_glucos_trans"/>
</dbReference>
<dbReference type="EMBL" id="JAVIJP010000013">
    <property type="protein sequence ID" value="KAL3646210.1"/>
    <property type="molecule type" value="Genomic_DNA"/>
</dbReference>